<keyword evidence="1" id="KW-0479">Metal-binding</keyword>
<keyword evidence="1" id="KW-0862">Zinc</keyword>
<feature type="compositionally biased region" description="Basic residues" evidence="2">
    <location>
        <begin position="378"/>
        <end position="387"/>
    </location>
</feature>
<name>A0ABR4NWQ5_9SACH</name>
<accession>A0ABR4NWQ5</accession>
<protein>
    <submittedName>
        <fullName evidence="4">Protein RPN4</fullName>
    </submittedName>
</protein>
<dbReference type="PANTHER" id="PTHR46179:SF19">
    <property type="entry name" value="C2H2 FINGER DOMAIN TRANSCRIPTION FACTOR (EUROFUNG)-RELATED"/>
    <property type="match status" value="1"/>
</dbReference>
<dbReference type="Gene3D" id="3.30.160.60">
    <property type="entry name" value="Classic Zinc Finger"/>
    <property type="match status" value="1"/>
</dbReference>
<gene>
    <name evidence="4" type="ORF">RNJ44_04927</name>
</gene>
<feature type="region of interest" description="Disordered" evidence="2">
    <location>
        <begin position="375"/>
        <end position="419"/>
    </location>
</feature>
<dbReference type="InterPro" id="IPR013087">
    <property type="entry name" value="Znf_C2H2_type"/>
</dbReference>
<evidence type="ECO:0000313" key="4">
    <source>
        <dbReference type="EMBL" id="KAL3233011.1"/>
    </source>
</evidence>
<dbReference type="PROSITE" id="PS50157">
    <property type="entry name" value="ZINC_FINGER_C2H2_2"/>
    <property type="match status" value="1"/>
</dbReference>
<keyword evidence="5" id="KW-1185">Reference proteome</keyword>
<evidence type="ECO:0000313" key="5">
    <source>
        <dbReference type="Proteomes" id="UP001623330"/>
    </source>
</evidence>
<comment type="caution">
    <text evidence="4">The sequence shown here is derived from an EMBL/GenBank/DDBJ whole genome shotgun (WGS) entry which is preliminary data.</text>
</comment>
<sequence length="520" mass="59134">MTSIELSLKRTLTDVLEDELYHMKVRNEQSEVSEFIPITDVPHVNKEEQMQPQMFNKYADPSVTMIPGVNNTLPNIEHYEDVKSMAPAMLSSNINTHTNTQTSANANANANTTALRNVMYKDNDVFRFSDLKISDTNDEQLFNESDAFYQSLGDEKTLYYDDPDYFNMGSKMEDWQLEDNSATLNNNDARMIFDNEFADDDDLSDDENLFDDGFDNNTLHNNNQLHHGLESDLSSEFEESSDEKVRKYHLDNIQNILNRNNSLVDNSVLQVKLPSEFTTIPPNNTHEHVDSNSMIKTNDNNDNNDSLLQSVQGIEPTMNTNIQLPDLAKLGSLQEAKDILLVSDSDEDELYSTSSIKETKKSSPSPVDKVQAVTKSNNHNHTHHTHFTKSTNRKLSSTRKQTPKVHHPKAGSRGSHTKSNANHETFVCELVNMVTNEVCGAQFSRTYDLTRHQNTIHAKRRTIFRCSECIRSLGDEGFQKTFSRLDALTRHIKAKHENLSVEERQEVTQYAKANIGFVSA</sequence>
<dbReference type="PANTHER" id="PTHR46179">
    <property type="entry name" value="ZINC FINGER PROTEIN"/>
    <property type="match status" value="1"/>
</dbReference>
<organism evidence="4 5">
    <name type="scientific">Nakaseomyces bracarensis</name>
    <dbReference type="NCBI Taxonomy" id="273131"/>
    <lineage>
        <taxon>Eukaryota</taxon>
        <taxon>Fungi</taxon>
        <taxon>Dikarya</taxon>
        <taxon>Ascomycota</taxon>
        <taxon>Saccharomycotina</taxon>
        <taxon>Saccharomycetes</taxon>
        <taxon>Saccharomycetales</taxon>
        <taxon>Saccharomycetaceae</taxon>
        <taxon>Nakaseomyces</taxon>
    </lineage>
</organism>
<evidence type="ECO:0000259" key="3">
    <source>
        <dbReference type="PROSITE" id="PS50157"/>
    </source>
</evidence>
<dbReference type="Proteomes" id="UP001623330">
    <property type="component" value="Unassembled WGS sequence"/>
</dbReference>
<dbReference type="InterPro" id="IPR051061">
    <property type="entry name" value="Zinc_finger_trans_reg"/>
</dbReference>
<evidence type="ECO:0000256" key="1">
    <source>
        <dbReference type="PROSITE-ProRule" id="PRU00042"/>
    </source>
</evidence>
<keyword evidence="1" id="KW-0863">Zinc-finger</keyword>
<reference evidence="4 5" key="1">
    <citation type="submission" date="2024-05" db="EMBL/GenBank/DDBJ databases">
        <title>Long read based assembly of the Candida bracarensis genome reveals expanded adhesin content.</title>
        <authorList>
            <person name="Marcet-Houben M."/>
            <person name="Ksiezopolska E."/>
            <person name="Gabaldon T."/>
        </authorList>
    </citation>
    <scope>NUCLEOTIDE SEQUENCE [LARGE SCALE GENOMIC DNA]</scope>
    <source>
        <strain evidence="4 5">CBM6</strain>
    </source>
</reference>
<evidence type="ECO:0000256" key="2">
    <source>
        <dbReference type="SAM" id="MobiDB-lite"/>
    </source>
</evidence>
<feature type="compositionally biased region" description="Basic residues" evidence="2">
    <location>
        <begin position="401"/>
        <end position="410"/>
    </location>
</feature>
<feature type="domain" description="C2H2-type" evidence="3">
    <location>
        <begin position="426"/>
        <end position="462"/>
    </location>
</feature>
<dbReference type="EMBL" id="JBEVYD010000005">
    <property type="protein sequence ID" value="KAL3233011.1"/>
    <property type="molecule type" value="Genomic_DNA"/>
</dbReference>
<proteinExistence type="predicted"/>